<name>A0A1Y0SZR8_9CAUD</name>
<organism evidence="1 2">
    <name type="scientific">Pseudomonas phage Noxifer</name>
    <dbReference type="NCBI Taxonomy" id="2006684"/>
    <lineage>
        <taxon>Viruses</taxon>
        <taxon>Duplodnaviria</taxon>
        <taxon>Heunggongvirae</taxon>
        <taxon>Uroviricota</taxon>
        <taxon>Caudoviricetes</taxon>
        <taxon>Chimalliviridae</taxon>
        <taxon>Noxifervirus</taxon>
        <taxon>Noxifervirus noxifer</taxon>
    </lineage>
</organism>
<reference evidence="1 2" key="1">
    <citation type="submission" date="2017-05" db="EMBL/GenBank/DDBJ databases">
        <authorList>
            <person name="Song R."/>
            <person name="Chenine A.L."/>
            <person name="Ruprecht R.M."/>
        </authorList>
    </citation>
    <scope>NUCLEOTIDE SEQUENCE [LARGE SCALE GENOMIC DNA]</scope>
</reference>
<sequence length="115" mass="13348">MEIFYKLLESAKADKINGIDRKMRLLWLTIGREPQFKPLSDSLEYATKYEEYFTLVAKNQSQMNMQEILTHTGEVQNKVGEVLDMISTFCTKNKKKLKVTTITQTKDIDNLLSHS</sequence>
<dbReference type="EMBL" id="MF063068">
    <property type="protein sequence ID" value="ARV77283.1"/>
    <property type="molecule type" value="Genomic_DNA"/>
</dbReference>
<dbReference type="Proteomes" id="UP000224829">
    <property type="component" value="Segment"/>
</dbReference>
<proteinExistence type="predicted"/>
<evidence type="ECO:0000313" key="1">
    <source>
        <dbReference type="EMBL" id="ARV77283.1"/>
    </source>
</evidence>
<protein>
    <submittedName>
        <fullName evidence="1">Uncharacterized protein</fullName>
    </submittedName>
</protein>
<gene>
    <name evidence="1" type="ORF">NOXIFER_114</name>
</gene>
<accession>A0A1Y0SZR8</accession>
<evidence type="ECO:0000313" key="2">
    <source>
        <dbReference type="Proteomes" id="UP000224829"/>
    </source>
</evidence>
<keyword evidence="2" id="KW-1185">Reference proteome</keyword>